<dbReference type="AlphaFoldDB" id="A0A3R7MIZ4"/>
<evidence type="ECO:0000313" key="3">
    <source>
        <dbReference type="Proteomes" id="UP000283509"/>
    </source>
</evidence>
<reference evidence="2 3" key="2">
    <citation type="submission" date="2019-01" db="EMBL/GenBank/DDBJ databases">
        <title>The decoding of complex shrimp genome reveals the adaptation for benthos swimmer, frequently molting mechanism and breeding impact on genome.</title>
        <authorList>
            <person name="Sun Y."/>
            <person name="Gao Y."/>
            <person name="Yu Y."/>
        </authorList>
    </citation>
    <scope>NUCLEOTIDE SEQUENCE [LARGE SCALE GENOMIC DNA]</scope>
    <source>
        <tissue evidence="2">Muscle</tissue>
    </source>
</reference>
<organism evidence="2 3">
    <name type="scientific">Penaeus vannamei</name>
    <name type="common">Whiteleg shrimp</name>
    <name type="synonym">Litopenaeus vannamei</name>
    <dbReference type="NCBI Taxonomy" id="6689"/>
    <lineage>
        <taxon>Eukaryota</taxon>
        <taxon>Metazoa</taxon>
        <taxon>Ecdysozoa</taxon>
        <taxon>Arthropoda</taxon>
        <taxon>Crustacea</taxon>
        <taxon>Multicrustacea</taxon>
        <taxon>Malacostraca</taxon>
        <taxon>Eumalacostraca</taxon>
        <taxon>Eucarida</taxon>
        <taxon>Decapoda</taxon>
        <taxon>Dendrobranchiata</taxon>
        <taxon>Penaeoidea</taxon>
        <taxon>Penaeidae</taxon>
        <taxon>Penaeus</taxon>
    </lineage>
</organism>
<proteinExistence type="predicted"/>
<dbReference type="Proteomes" id="UP000283509">
    <property type="component" value="Unassembled WGS sequence"/>
</dbReference>
<comment type="caution">
    <text evidence="2">The sequence shown here is derived from an EMBL/GenBank/DDBJ whole genome shotgun (WGS) entry which is preliminary data.</text>
</comment>
<feature type="compositionally biased region" description="Basic and acidic residues" evidence="1">
    <location>
        <begin position="157"/>
        <end position="175"/>
    </location>
</feature>
<accession>A0A3R7MIZ4</accession>
<dbReference type="OrthoDB" id="6358981at2759"/>
<keyword evidence="3" id="KW-1185">Reference proteome</keyword>
<protein>
    <submittedName>
        <fullName evidence="2">Uncharacterized protein</fullName>
    </submittedName>
</protein>
<evidence type="ECO:0000313" key="2">
    <source>
        <dbReference type="EMBL" id="ROT77889.1"/>
    </source>
</evidence>
<gene>
    <name evidence="2" type="ORF">C7M84_003404</name>
</gene>
<name>A0A3R7MIZ4_PENVA</name>
<feature type="region of interest" description="Disordered" evidence="1">
    <location>
        <begin position="129"/>
        <end position="175"/>
    </location>
</feature>
<reference evidence="2 3" key="1">
    <citation type="submission" date="2018-04" db="EMBL/GenBank/DDBJ databases">
        <authorList>
            <person name="Zhang X."/>
            <person name="Yuan J."/>
            <person name="Li F."/>
            <person name="Xiang J."/>
        </authorList>
    </citation>
    <scope>NUCLEOTIDE SEQUENCE [LARGE SCALE GENOMIC DNA]</scope>
    <source>
        <tissue evidence="2">Muscle</tissue>
    </source>
</reference>
<dbReference type="EMBL" id="QCYY01001461">
    <property type="protein sequence ID" value="ROT77889.1"/>
    <property type="molecule type" value="Genomic_DNA"/>
</dbReference>
<sequence>MSAWPSSARRDGAVTPVLNKLRRGGFTPNNPFILRNIQPTRPRFNDYDEDDHKFPWLPATRPSFYSNHAKELPGLEHILEDKLSPVGRQLKARRPGKQASDMFSRKAVLGNKRKNKMRKHRQRLGKALGSPFAGSQRVPGFVQVKSPPRIDEDDLQREDGEGNDHRAGTEEHEDDHLTVPELFAGPRTFPKDFVPGARFGNKDFQPEPVAKGPFQTDHFHGENESQREGFRQSVLSKTPFAKDFGSNGFFESAPHEDFDHKLTFPEPFPDLGPFGETYKGREPFAAGEHDFGSLGSYHQPDFLQEGGGGLDWLHSPLSGLNLPASKDIISAFEHPEMTTEAQREACHARNIHTCGKITEHFTLTFRERSEEERDRDLPVYPQQEFLDCMELQRQQSCDVPEGEHFSREGTKIIRDKIKTLLWSARGCILGFSA</sequence>
<evidence type="ECO:0000256" key="1">
    <source>
        <dbReference type="SAM" id="MobiDB-lite"/>
    </source>
</evidence>